<dbReference type="Pfam" id="PF04255">
    <property type="entry name" value="DUF433"/>
    <property type="match status" value="1"/>
</dbReference>
<dbReference type="OrthoDB" id="427442at2"/>
<keyword evidence="2" id="KW-1185">Reference proteome</keyword>
<dbReference type="PANTHER" id="PTHR34849:SF4">
    <property type="entry name" value="SLR1209 PROTEIN"/>
    <property type="match status" value="1"/>
</dbReference>
<dbReference type="SUPFAM" id="SSF46689">
    <property type="entry name" value="Homeodomain-like"/>
    <property type="match status" value="1"/>
</dbReference>
<gene>
    <name evidence="1" type="ORF">C7B77_07135</name>
</gene>
<dbReference type="EMBL" id="PVWO01000061">
    <property type="protein sequence ID" value="PSB57805.1"/>
    <property type="molecule type" value="Genomic_DNA"/>
</dbReference>
<dbReference type="InterPro" id="IPR036388">
    <property type="entry name" value="WH-like_DNA-bd_sf"/>
</dbReference>
<organism evidence="1 2">
    <name type="scientific">Chamaesiphon polymorphus CCALA 037</name>
    <dbReference type="NCBI Taxonomy" id="2107692"/>
    <lineage>
        <taxon>Bacteria</taxon>
        <taxon>Bacillati</taxon>
        <taxon>Cyanobacteriota</taxon>
        <taxon>Cyanophyceae</taxon>
        <taxon>Gomontiellales</taxon>
        <taxon>Chamaesiphonaceae</taxon>
        <taxon>Chamaesiphon</taxon>
    </lineage>
</organism>
<evidence type="ECO:0008006" key="3">
    <source>
        <dbReference type="Google" id="ProtNLM"/>
    </source>
</evidence>
<dbReference type="PANTHER" id="PTHR34849">
    <property type="entry name" value="SSL5025 PROTEIN"/>
    <property type="match status" value="1"/>
</dbReference>
<name>A0A2T1GJ57_9CYAN</name>
<evidence type="ECO:0000313" key="1">
    <source>
        <dbReference type="EMBL" id="PSB57805.1"/>
    </source>
</evidence>
<dbReference type="InterPro" id="IPR007367">
    <property type="entry name" value="DUF433"/>
</dbReference>
<dbReference type="Gene3D" id="1.10.10.10">
    <property type="entry name" value="Winged helix-like DNA-binding domain superfamily/Winged helix DNA-binding domain"/>
    <property type="match status" value="1"/>
</dbReference>
<evidence type="ECO:0000313" key="2">
    <source>
        <dbReference type="Proteomes" id="UP000238937"/>
    </source>
</evidence>
<dbReference type="InterPro" id="IPR009057">
    <property type="entry name" value="Homeodomain-like_sf"/>
</dbReference>
<dbReference type="AlphaFoldDB" id="A0A2T1GJ57"/>
<dbReference type="Proteomes" id="UP000238937">
    <property type="component" value="Unassembled WGS sequence"/>
</dbReference>
<accession>A0A2T1GJ57</accession>
<dbReference type="RefSeq" id="WP_106302080.1">
    <property type="nucleotide sequence ID" value="NZ_PVWO01000061.1"/>
</dbReference>
<reference evidence="1 2" key="1">
    <citation type="submission" date="2018-03" db="EMBL/GenBank/DDBJ databases">
        <title>The ancient ancestry and fast evolution of plastids.</title>
        <authorList>
            <person name="Moore K.R."/>
            <person name="Magnabosco C."/>
            <person name="Momper L."/>
            <person name="Gold D.A."/>
            <person name="Bosak T."/>
            <person name="Fournier G.P."/>
        </authorList>
    </citation>
    <scope>NUCLEOTIDE SEQUENCE [LARGE SCALE GENOMIC DNA]</scope>
    <source>
        <strain evidence="1 2">CCALA 037</strain>
    </source>
</reference>
<proteinExistence type="predicted"/>
<protein>
    <recommendedName>
        <fullName evidence="3">DUF433 domain-containing protein</fullName>
    </recommendedName>
</protein>
<sequence>MNLKDIESQLLSLTVPEKERAIQLLTQSLGTIWTGIEKTPGICGGNARIVNTRITIWGLVNAKQIGYSDGDLLQSYPQLTAIDLVNAWNYAKAHPDEISLAIQENETA</sequence>
<comment type="caution">
    <text evidence="1">The sequence shown here is derived from an EMBL/GenBank/DDBJ whole genome shotgun (WGS) entry which is preliminary data.</text>
</comment>